<name>A0ABP0VFF4_9BRYO</name>
<organism evidence="2 3">
    <name type="scientific">Sphagnum jensenii</name>
    <dbReference type="NCBI Taxonomy" id="128206"/>
    <lineage>
        <taxon>Eukaryota</taxon>
        <taxon>Viridiplantae</taxon>
        <taxon>Streptophyta</taxon>
        <taxon>Embryophyta</taxon>
        <taxon>Bryophyta</taxon>
        <taxon>Sphagnophytina</taxon>
        <taxon>Sphagnopsida</taxon>
        <taxon>Sphagnales</taxon>
        <taxon>Sphagnaceae</taxon>
        <taxon>Sphagnum</taxon>
    </lineage>
</organism>
<dbReference type="EMBL" id="CAXAQS010000776">
    <property type="protein sequence ID" value="CAK9253094.1"/>
    <property type="molecule type" value="Genomic_DNA"/>
</dbReference>
<dbReference type="InterPro" id="IPR009875">
    <property type="entry name" value="PilZ_domain"/>
</dbReference>
<evidence type="ECO:0000259" key="1">
    <source>
        <dbReference type="Pfam" id="PF07238"/>
    </source>
</evidence>
<reference evidence="2" key="1">
    <citation type="submission" date="2024-02" db="EMBL/GenBank/DDBJ databases">
        <authorList>
            <consortium name="ELIXIR-Norway"/>
            <consortium name="Elixir Norway"/>
        </authorList>
    </citation>
    <scope>NUCLEOTIDE SEQUENCE</scope>
</reference>
<dbReference type="Gene3D" id="2.40.10.220">
    <property type="entry name" value="predicted glycosyltransferase like domains"/>
    <property type="match status" value="1"/>
</dbReference>
<accession>A0ABP0VFF4</accession>
<dbReference type="Proteomes" id="UP001497444">
    <property type="component" value="Unassembled WGS sequence"/>
</dbReference>
<proteinExistence type="predicted"/>
<dbReference type="Pfam" id="PF07238">
    <property type="entry name" value="PilZ"/>
    <property type="match status" value="1"/>
</dbReference>
<protein>
    <recommendedName>
        <fullName evidence="1">PilZ domain-containing protein</fullName>
    </recommendedName>
</protein>
<keyword evidence="3" id="KW-1185">Reference proteome</keyword>
<sequence length="252" mass="28944">MVTETKIKLRTGTSPGFTKIEEPTDIAKFIARAISEEARVEVQLTETAYRFSSRIHHDSDPTVGLRVRRPEGITNEQVEAQTKFQTQTSMVVAFLKSHELLCIQTDGAFWKEGELLIPQPWTAFKLQRRKEPRYEIPGAYEFYIALRSLEDPKVSIRRRVMDLSMSGMGFYVESPTESELYKKGLFLRRVNLMLENRHIFLDLRVASCVRLKHNPRMPGFKVGVEVMRISPVDKRYVAAYIARGLAQSGQFG</sequence>
<evidence type="ECO:0000313" key="3">
    <source>
        <dbReference type="Proteomes" id="UP001497444"/>
    </source>
</evidence>
<feature type="domain" description="PilZ" evidence="1">
    <location>
        <begin position="127"/>
        <end position="242"/>
    </location>
</feature>
<gene>
    <name evidence="2" type="ORF">CSSPJE1EN1_LOCUS28472</name>
</gene>
<evidence type="ECO:0000313" key="2">
    <source>
        <dbReference type="EMBL" id="CAK9253094.1"/>
    </source>
</evidence>
<comment type="caution">
    <text evidence="2">The sequence shown here is derived from an EMBL/GenBank/DDBJ whole genome shotgun (WGS) entry which is preliminary data.</text>
</comment>